<organism evidence="1 2">
    <name type="scientific">Gossypium schwendimanii</name>
    <name type="common">Cotton</name>
    <dbReference type="NCBI Taxonomy" id="34291"/>
    <lineage>
        <taxon>Eukaryota</taxon>
        <taxon>Viridiplantae</taxon>
        <taxon>Streptophyta</taxon>
        <taxon>Embryophyta</taxon>
        <taxon>Tracheophyta</taxon>
        <taxon>Spermatophyta</taxon>
        <taxon>Magnoliopsida</taxon>
        <taxon>eudicotyledons</taxon>
        <taxon>Gunneridae</taxon>
        <taxon>Pentapetalae</taxon>
        <taxon>rosids</taxon>
        <taxon>malvids</taxon>
        <taxon>Malvales</taxon>
        <taxon>Malvaceae</taxon>
        <taxon>Malvoideae</taxon>
        <taxon>Gossypium</taxon>
    </lineage>
</organism>
<dbReference type="Proteomes" id="UP000593576">
    <property type="component" value="Unassembled WGS sequence"/>
</dbReference>
<keyword evidence="2" id="KW-1185">Reference proteome</keyword>
<accession>A0A7J9L1J0</accession>
<evidence type="ECO:0000313" key="1">
    <source>
        <dbReference type="EMBL" id="MBA0852635.1"/>
    </source>
</evidence>
<proteinExistence type="predicted"/>
<evidence type="ECO:0000313" key="2">
    <source>
        <dbReference type="Proteomes" id="UP000593576"/>
    </source>
</evidence>
<name>A0A7J9L1J0_GOSSC</name>
<reference evidence="1 2" key="1">
    <citation type="journal article" date="2019" name="Genome Biol. Evol.">
        <title>Insights into the evolution of the New World diploid cottons (Gossypium, subgenus Houzingenia) based on genome sequencing.</title>
        <authorList>
            <person name="Grover C.E."/>
            <person name="Arick M.A. 2nd"/>
            <person name="Thrash A."/>
            <person name="Conover J.L."/>
            <person name="Sanders W.S."/>
            <person name="Peterson D.G."/>
            <person name="Frelichowski J.E."/>
            <person name="Scheffler J.A."/>
            <person name="Scheffler B.E."/>
            <person name="Wendel J.F."/>
        </authorList>
    </citation>
    <scope>NUCLEOTIDE SEQUENCE [LARGE SCALE GENOMIC DNA]</scope>
    <source>
        <strain evidence="1">1</strain>
        <tissue evidence="1">Leaf</tissue>
    </source>
</reference>
<protein>
    <submittedName>
        <fullName evidence="1">Uncharacterized protein</fullName>
    </submittedName>
</protein>
<dbReference type="AlphaFoldDB" id="A0A7J9L1J0"/>
<sequence length="20" mass="2492">MGELEFTTKTFIRFPTFRRN</sequence>
<gene>
    <name evidence="1" type="ORF">Goshw_007838</name>
</gene>
<comment type="caution">
    <text evidence="1">The sequence shown here is derived from an EMBL/GenBank/DDBJ whole genome shotgun (WGS) entry which is preliminary data.</text>
</comment>
<dbReference type="EMBL" id="JABFAF010000004">
    <property type="protein sequence ID" value="MBA0852635.1"/>
    <property type="molecule type" value="Genomic_DNA"/>
</dbReference>